<proteinExistence type="predicted"/>
<comment type="caution">
    <text evidence="2">The sequence shown here is derived from an EMBL/GenBank/DDBJ whole genome shotgun (WGS) entry which is preliminary data.</text>
</comment>
<dbReference type="STRING" id="765913.ThidrDRAFT_3952"/>
<evidence type="ECO:0000313" key="3">
    <source>
        <dbReference type="Proteomes" id="UP000004200"/>
    </source>
</evidence>
<dbReference type="InterPro" id="IPR012337">
    <property type="entry name" value="RNaseH-like_sf"/>
</dbReference>
<dbReference type="GO" id="GO:0003676">
    <property type="term" value="F:nucleic acid binding"/>
    <property type="evidence" value="ECO:0007669"/>
    <property type="project" value="InterPro"/>
</dbReference>
<dbReference type="eggNOG" id="COG2801">
    <property type="taxonomic scope" value="Bacteria"/>
</dbReference>
<name>G2E6N9_9GAMM</name>
<dbReference type="SUPFAM" id="SSF53098">
    <property type="entry name" value="Ribonuclease H-like"/>
    <property type="match status" value="1"/>
</dbReference>
<organism evidence="2 3">
    <name type="scientific">Thiorhodococcus drewsii AZ1</name>
    <dbReference type="NCBI Taxonomy" id="765913"/>
    <lineage>
        <taxon>Bacteria</taxon>
        <taxon>Pseudomonadati</taxon>
        <taxon>Pseudomonadota</taxon>
        <taxon>Gammaproteobacteria</taxon>
        <taxon>Chromatiales</taxon>
        <taxon>Chromatiaceae</taxon>
        <taxon>Thiorhodococcus</taxon>
    </lineage>
</organism>
<dbReference type="Pfam" id="PF13683">
    <property type="entry name" value="rve_3"/>
    <property type="match status" value="1"/>
</dbReference>
<accession>G2E6N9</accession>
<dbReference type="InterPro" id="IPR001584">
    <property type="entry name" value="Integrase_cat-core"/>
</dbReference>
<evidence type="ECO:0000259" key="1">
    <source>
        <dbReference type="PROSITE" id="PS50994"/>
    </source>
</evidence>
<dbReference type="PANTHER" id="PTHR47515">
    <property type="entry name" value="LOW CALCIUM RESPONSE LOCUS PROTEIN T"/>
    <property type="match status" value="1"/>
</dbReference>
<dbReference type="Gene3D" id="3.30.420.10">
    <property type="entry name" value="Ribonuclease H-like superfamily/Ribonuclease H"/>
    <property type="match status" value="1"/>
</dbReference>
<gene>
    <name evidence="2" type="ORF">ThidrDRAFT_3952</name>
</gene>
<evidence type="ECO:0000313" key="2">
    <source>
        <dbReference type="EMBL" id="EGV28249.1"/>
    </source>
</evidence>
<sequence>MTVRFLGSTLPTGQHRFDQVCSKHAIEHRLTKPRTPQTNGMVERFNGRIAEVLATTRFDSSQSLEQTITRYVQVYNQHIPQKALGHIAPIQALKDWAEKRPELFKKRVYNLRGLDTPAKPGDYSFYLKDCSYYILVGDTSGTDPIFPHNRECLAMNQTRDGDAAARVLKPLVQLLRRDEHWIQVPVEYLRLSGGPFGGHPPEFASTLAEFESNRFKVGADTSRPVHECVTPTSLI</sequence>
<dbReference type="PANTHER" id="PTHR47515:SF2">
    <property type="entry name" value="INTEGRASE CORE DOMAIN PROTEIN"/>
    <property type="match status" value="1"/>
</dbReference>
<feature type="domain" description="Integrase catalytic" evidence="1">
    <location>
        <begin position="1"/>
        <end position="97"/>
    </location>
</feature>
<protein>
    <submittedName>
        <fullName evidence="2">Integrase catalytic region</fullName>
    </submittedName>
</protein>
<dbReference type="Proteomes" id="UP000004200">
    <property type="component" value="Unassembled WGS sequence"/>
</dbReference>
<dbReference type="AlphaFoldDB" id="G2E6N9"/>
<reference evidence="2 3" key="1">
    <citation type="submission" date="2011-06" db="EMBL/GenBank/DDBJ databases">
        <title>The draft genome of Thiorhodococcus drewsii AZ1.</title>
        <authorList>
            <consortium name="US DOE Joint Genome Institute (JGI-PGF)"/>
            <person name="Lucas S."/>
            <person name="Han J."/>
            <person name="Lapidus A."/>
            <person name="Cheng J.-F."/>
            <person name="Goodwin L."/>
            <person name="Pitluck S."/>
            <person name="Peters L."/>
            <person name="Land M.L."/>
            <person name="Hauser L."/>
            <person name="Vogl K."/>
            <person name="Liu Z."/>
            <person name="Imhoff J."/>
            <person name="Thiel V."/>
            <person name="Frigaard N.-U."/>
            <person name="Bryant D.A."/>
            <person name="Woyke T.J."/>
        </authorList>
    </citation>
    <scope>NUCLEOTIDE SEQUENCE [LARGE SCALE GENOMIC DNA]</scope>
    <source>
        <strain evidence="2 3">AZ1</strain>
    </source>
</reference>
<dbReference type="PROSITE" id="PS50994">
    <property type="entry name" value="INTEGRASE"/>
    <property type="match status" value="1"/>
</dbReference>
<dbReference type="InterPro" id="IPR036397">
    <property type="entry name" value="RNaseH_sf"/>
</dbReference>
<dbReference type="EMBL" id="AFWT01000042">
    <property type="protein sequence ID" value="EGV28249.1"/>
    <property type="molecule type" value="Genomic_DNA"/>
</dbReference>
<dbReference type="GO" id="GO:0015074">
    <property type="term" value="P:DNA integration"/>
    <property type="evidence" value="ECO:0007669"/>
    <property type="project" value="InterPro"/>
</dbReference>
<keyword evidence="3" id="KW-1185">Reference proteome</keyword>